<name>A0A4R1Y987_ACICA</name>
<dbReference type="InterPro" id="IPR024078">
    <property type="entry name" value="LmbE-like_dom_sf"/>
</dbReference>
<reference evidence="2 3" key="1">
    <citation type="submission" date="2019-03" db="EMBL/GenBank/DDBJ databases">
        <title>Genomic analyses of the natural microbiome of Caenorhabditis elegans.</title>
        <authorList>
            <person name="Samuel B."/>
        </authorList>
    </citation>
    <scope>NUCLEOTIDE SEQUENCE [LARGE SCALE GENOMIC DNA]</scope>
    <source>
        <strain evidence="2 3">JUb89</strain>
    </source>
</reference>
<keyword evidence="1" id="KW-0732">Signal</keyword>
<evidence type="ECO:0000313" key="2">
    <source>
        <dbReference type="EMBL" id="TCM69233.1"/>
    </source>
</evidence>
<dbReference type="Gene3D" id="3.40.50.10320">
    <property type="entry name" value="LmbE-like"/>
    <property type="match status" value="1"/>
</dbReference>
<comment type="caution">
    <text evidence="2">The sequence shown here is derived from an EMBL/GenBank/DDBJ whole genome shotgun (WGS) entry which is preliminary data.</text>
</comment>
<proteinExistence type="predicted"/>
<feature type="signal peptide" evidence="1">
    <location>
        <begin position="1"/>
        <end position="19"/>
    </location>
</feature>
<evidence type="ECO:0000256" key="1">
    <source>
        <dbReference type="SAM" id="SignalP"/>
    </source>
</evidence>
<dbReference type="Proteomes" id="UP000294963">
    <property type="component" value="Unassembled WGS sequence"/>
</dbReference>
<dbReference type="OrthoDB" id="6064917at2"/>
<dbReference type="SUPFAM" id="SSF102588">
    <property type="entry name" value="LmbE-like"/>
    <property type="match status" value="1"/>
</dbReference>
<organism evidence="2 3">
    <name type="scientific">Acinetobacter calcoaceticus</name>
    <dbReference type="NCBI Taxonomy" id="471"/>
    <lineage>
        <taxon>Bacteria</taxon>
        <taxon>Pseudomonadati</taxon>
        <taxon>Pseudomonadota</taxon>
        <taxon>Gammaproteobacteria</taxon>
        <taxon>Moraxellales</taxon>
        <taxon>Moraxellaceae</taxon>
        <taxon>Acinetobacter</taxon>
        <taxon>Acinetobacter calcoaceticus/baumannii complex</taxon>
    </lineage>
</organism>
<evidence type="ECO:0000313" key="3">
    <source>
        <dbReference type="Proteomes" id="UP000294963"/>
    </source>
</evidence>
<protein>
    <submittedName>
        <fullName evidence="2">GlcNAc-PI de-N-acetylase</fullName>
    </submittedName>
</protein>
<dbReference type="AlphaFoldDB" id="A0A4R1Y987"/>
<gene>
    <name evidence="2" type="ORF">EC844_103180</name>
</gene>
<keyword evidence="3" id="KW-1185">Reference proteome</keyword>
<feature type="chain" id="PRO_5020406914" evidence="1">
    <location>
        <begin position="20"/>
        <end position="306"/>
    </location>
</feature>
<accession>A0A4R1Y987</accession>
<dbReference type="EMBL" id="SLVJ01000003">
    <property type="protein sequence ID" value="TCM69233.1"/>
    <property type="molecule type" value="Genomic_DNA"/>
</dbReference>
<sequence length="306" mass="32843">MKNLLVGGVCLVSAFSAQANLNVYANAHGDDAALFMGQSLSHDVKSVIEAGDRIVLITTTAGDAGAGTGNGQGVAANYLARELGHSNVLQFLWGKVGANHAKISSETVNLAGKSVHRTQIAAAERGGYVAWYNIRLPDGNMQGQGYPSTGSQSLLRLDNASIAKISAVDQSAVYSKAELIHLFQNIIKKEGRGIKTISVNLPDQNNQGLNAEDHADHQTTSRLFSLALNQHHFKCVGQNFYATYVNADKPINMNTENLWTHIAMWGSLNQGLTAGGQSSTWDSTHNAWLGREYKTQSIAASNNCKF</sequence>